<comment type="caution">
    <text evidence="2">The sequence shown here is derived from an EMBL/GenBank/DDBJ whole genome shotgun (WGS) entry which is preliminary data.</text>
</comment>
<evidence type="ECO:0000256" key="1">
    <source>
        <dbReference type="SAM" id="MobiDB-lite"/>
    </source>
</evidence>
<keyword evidence="3" id="KW-1185">Reference proteome</keyword>
<dbReference type="AlphaFoldDB" id="A0A853ANJ9"/>
<dbReference type="Proteomes" id="UP000587002">
    <property type="component" value="Unassembled WGS sequence"/>
</dbReference>
<sequence length="103" mass="11355">MEEGAEGRRQGRQGLMGDASECTVDERRATRCRSTWTLRSPELFHHGTVERALAAIREHGLRPMVPAVRAGAVHAAGHEFRGSANGVWLTEHVAPPYHDSRTS</sequence>
<protein>
    <submittedName>
        <fullName evidence="2">Uncharacterized protein</fullName>
    </submittedName>
</protein>
<organism evidence="2 3">
    <name type="scientific">Saccharopolyspora hordei</name>
    <dbReference type="NCBI Taxonomy" id="1838"/>
    <lineage>
        <taxon>Bacteria</taxon>
        <taxon>Bacillati</taxon>
        <taxon>Actinomycetota</taxon>
        <taxon>Actinomycetes</taxon>
        <taxon>Pseudonocardiales</taxon>
        <taxon>Pseudonocardiaceae</taxon>
        <taxon>Saccharopolyspora</taxon>
    </lineage>
</organism>
<dbReference type="EMBL" id="JACCFJ010000001">
    <property type="protein sequence ID" value="NYI85785.1"/>
    <property type="molecule type" value="Genomic_DNA"/>
</dbReference>
<proteinExistence type="predicted"/>
<name>A0A853ANJ9_9PSEU</name>
<gene>
    <name evidence="2" type="ORF">HNR68_004415</name>
</gene>
<evidence type="ECO:0000313" key="3">
    <source>
        <dbReference type="Proteomes" id="UP000587002"/>
    </source>
</evidence>
<dbReference type="SUPFAM" id="SSF56399">
    <property type="entry name" value="ADP-ribosylation"/>
    <property type="match status" value="1"/>
</dbReference>
<dbReference type="RefSeq" id="WP_179723638.1">
    <property type="nucleotide sequence ID" value="NZ_BAABFH010000001.1"/>
</dbReference>
<feature type="region of interest" description="Disordered" evidence="1">
    <location>
        <begin position="1"/>
        <end position="22"/>
    </location>
</feature>
<reference evidence="2 3" key="1">
    <citation type="submission" date="2020-07" db="EMBL/GenBank/DDBJ databases">
        <title>Sequencing the genomes of 1000 actinobacteria strains.</title>
        <authorList>
            <person name="Klenk H.-P."/>
        </authorList>
    </citation>
    <scope>NUCLEOTIDE SEQUENCE [LARGE SCALE GENOMIC DNA]</scope>
    <source>
        <strain evidence="2 3">DSM 44065</strain>
    </source>
</reference>
<evidence type="ECO:0000313" key="2">
    <source>
        <dbReference type="EMBL" id="NYI85785.1"/>
    </source>
</evidence>
<accession>A0A853ANJ9</accession>